<dbReference type="AlphaFoldDB" id="A0A0F9D638"/>
<accession>A0A0F9D638</accession>
<name>A0A0F9D638_9ZZZZ</name>
<dbReference type="EMBL" id="LAZR01030238">
    <property type="protein sequence ID" value="KKL57213.1"/>
    <property type="molecule type" value="Genomic_DNA"/>
</dbReference>
<evidence type="ECO:0000256" key="1">
    <source>
        <dbReference type="SAM" id="MobiDB-lite"/>
    </source>
</evidence>
<feature type="region of interest" description="Disordered" evidence="1">
    <location>
        <begin position="307"/>
        <end position="326"/>
    </location>
</feature>
<reference evidence="2" key="1">
    <citation type="journal article" date="2015" name="Nature">
        <title>Complex archaea that bridge the gap between prokaryotes and eukaryotes.</title>
        <authorList>
            <person name="Spang A."/>
            <person name="Saw J.H."/>
            <person name="Jorgensen S.L."/>
            <person name="Zaremba-Niedzwiedzka K."/>
            <person name="Martijn J."/>
            <person name="Lind A.E."/>
            <person name="van Eijk R."/>
            <person name="Schleper C."/>
            <person name="Guy L."/>
            <person name="Ettema T.J."/>
        </authorList>
    </citation>
    <scope>NUCLEOTIDE SEQUENCE</scope>
</reference>
<comment type="caution">
    <text evidence="2">The sequence shown here is derived from an EMBL/GenBank/DDBJ whole genome shotgun (WGS) entry which is preliminary data.</text>
</comment>
<feature type="non-terminal residue" evidence="2">
    <location>
        <position position="1"/>
    </location>
</feature>
<evidence type="ECO:0000313" key="2">
    <source>
        <dbReference type="EMBL" id="KKL57213.1"/>
    </source>
</evidence>
<organism evidence="2">
    <name type="scientific">marine sediment metagenome</name>
    <dbReference type="NCBI Taxonomy" id="412755"/>
    <lineage>
        <taxon>unclassified sequences</taxon>
        <taxon>metagenomes</taxon>
        <taxon>ecological metagenomes</taxon>
    </lineage>
</organism>
<protein>
    <submittedName>
        <fullName evidence="2">Uncharacterized protein</fullName>
    </submittedName>
</protein>
<gene>
    <name evidence="2" type="ORF">LCGC14_2237670</name>
</gene>
<proteinExistence type="predicted"/>
<sequence length="556" mass="62671">EIVVAYTLADIEKMAKTGKAPIDPGFIGVPQFRRSTFDPVQFTQSMMAERRATKAYEGDRAKKERQQNIDFLREEVGEVDVQAWEDTQGYKELSEKKQAIYAKALDYSNRGYNLYSPETPRESAVMREFQNDLENLQGEVDIWNISKSKYREFDKALSGQTLDVPEEERTMDVEKALQWKKDFIAGEGNIQERARAFQRMDFGVQKPLQAAELNEYMGKEIARTIVGKGKTVNDIVDPTTGEIITKTWEGVKPERIRAGLKQIYVKTEGQQREALDAAYEKEVASGYEGDLTDFLVEKYAPQYAETLSKRRKKDAQTAKEKAATQSIEAARPPMDAQGNYDLSEYATTKRYGTQDADGNTVTQNYQSRGTLPVMSIFKNKGFAMPITGGTVVKSTGQKAPEAIAAGTIPIDVSFIPTSSEKFSIEVDNPETGARETVTIEADERIPEHVQQEMDMQNVLAGDGAYSYTVQPYMEANVYKSMVKDPANPNAPWEVPDPKSEKMTTIRPYNEARIYLRNFAAGLGVDFKDFDNDVLSIQKQLNEERVKENEQFQSLGL</sequence>